<reference evidence="1" key="1">
    <citation type="submission" date="2025-02" db="EMBL/GenBank/DDBJ databases">
        <authorList>
            <consortium name="NCBI Genome Project"/>
        </authorList>
    </citation>
    <scope>NUCLEOTIDE SEQUENCE</scope>
</reference>
<dbReference type="RefSeq" id="XP_059604619.1">
    <property type="nucleotide sequence ID" value="XM_059744134.1"/>
</dbReference>
<dbReference type="GeneID" id="84592947"/>
<gene>
    <name evidence="1" type="ORF">An14g02600</name>
</gene>
<dbReference type="VEuPathDB" id="FungiDB:An14g02600"/>
<reference evidence="1" key="2">
    <citation type="submission" date="2025-08" db="UniProtKB">
        <authorList>
            <consortium name="RefSeq"/>
        </authorList>
    </citation>
    <scope>IDENTIFICATION</scope>
</reference>
<dbReference type="KEGG" id="ang:An14g02600"/>
<protein>
    <submittedName>
        <fullName evidence="1">Uncharacterized protein</fullName>
    </submittedName>
</protein>
<accession>A0AAJ8BWL6</accession>
<proteinExistence type="predicted"/>
<name>A0AAJ8BWL6_ASPNG</name>
<evidence type="ECO:0000313" key="1">
    <source>
        <dbReference type="RefSeq" id="XP_059604619.1"/>
    </source>
</evidence>
<sequence length="143" mass="15605">MAPGIEMQQEVQHHAPRALTEPSADLAHEPLLAKVSKDRLQVMHTYVASLSIGCGTLIKSGLGPLGHPVPVPVFHSRVSIQGASSILRVKEHRHERSGAIRGVMAHNTWRARPLGSWAILTDLHTLFALSPQNVQLSILHVAY</sequence>
<organism evidence="1">
    <name type="scientific">Aspergillus niger</name>
    <dbReference type="NCBI Taxonomy" id="5061"/>
    <lineage>
        <taxon>Eukaryota</taxon>
        <taxon>Fungi</taxon>
        <taxon>Dikarya</taxon>
        <taxon>Ascomycota</taxon>
        <taxon>Pezizomycotina</taxon>
        <taxon>Eurotiomycetes</taxon>
        <taxon>Eurotiomycetidae</taxon>
        <taxon>Eurotiales</taxon>
        <taxon>Aspergillaceae</taxon>
        <taxon>Aspergillus</taxon>
        <taxon>Aspergillus subgen. Circumdati</taxon>
    </lineage>
</organism>
<dbReference type="AlphaFoldDB" id="A0AAJ8BWL6"/>